<evidence type="ECO:0000259" key="6">
    <source>
        <dbReference type="PROSITE" id="PS50016"/>
    </source>
</evidence>
<dbReference type="InterPro" id="IPR011011">
    <property type="entry name" value="Znf_FYVE_PHD"/>
</dbReference>
<dbReference type="OrthoDB" id="10055895at2759"/>
<dbReference type="CDD" id="cd15543">
    <property type="entry name" value="PHD_RSF1"/>
    <property type="match status" value="1"/>
</dbReference>
<dbReference type="PROSITE" id="PS01359">
    <property type="entry name" value="ZF_PHD_1"/>
    <property type="match status" value="1"/>
</dbReference>
<evidence type="ECO:0000256" key="3">
    <source>
        <dbReference type="ARBA" id="ARBA00022833"/>
    </source>
</evidence>
<feature type="region of interest" description="Disordered" evidence="5">
    <location>
        <begin position="1049"/>
        <end position="1096"/>
    </location>
</feature>
<feature type="compositionally biased region" description="Basic residues" evidence="5">
    <location>
        <begin position="666"/>
        <end position="684"/>
    </location>
</feature>
<feature type="compositionally biased region" description="Basic residues" evidence="5">
    <location>
        <begin position="793"/>
        <end position="802"/>
    </location>
</feature>
<feature type="compositionally biased region" description="Acidic residues" evidence="5">
    <location>
        <begin position="1068"/>
        <end position="1078"/>
    </location>
</feature>
<feature type="compositionally biased region" description="Basic and acidic residues" evidence="5">
    <location>
        <begin position="871"/>
        <end position="886"/>
    </location>
</feature>
<dbReference type="Gene3D" id="3.30.40.10">
    <property type="entry name" value="Zinc/RING finger domain, C3HC4 (zinc finger)"/>
    <property type="match status" value="1"/>
</dbReference>
<dbReference type="InterPro" id="IPR019786">
    <property type="entry name" value="Zinc_finger_PHD-type_CS"/>
</dbReference>
<dbReference type="InterPro" id="IPR028938">
    <property type="entry name" value="Rsf1-like"/>
</dbReference>
<dbReference type="PROSITE" id="PS50016">
    <property type="entry name" value="ZF_PHD_2"/>
    <property type="match status" value="1"/>
</dbReference>
<dbReference type="PANTHER" id="PTHR14296:SF16">
    <property type="entry name" value="REMODELING AND SPACING FACTOR 1"/>
    <property type="match status" value="1"/>
</dbReference>
<feature type="compositionally biased region" description="Basic residues" evidence="5">
    <location>
        <begin position="758"/>
        <end position="767"/>
    </location>
</feature>
<feature type="compositionally biased region" description="Acidic residues" evidence="5">
    <location>
        <begin position="779"/>
        <end position="789"/>
    </location>
</feature>
<dbReference type="EnsemblMetazoa" id="XM_008185561.3">
    <property type="protein sequence ID" value="XP_008183783.1"/>
    <property type="gene ID" value="LOC103309629"/>
</dbReference>
<dbReference type="InterPro" id="IPR013083">
    <property type="entry name" value="Znf_RING/FYVE/PHD"/>
</dbReference>
<dbReference type="KEGG" id="api:103309629"/>
<dbReference type="Proteomes" id="UP000007819">
    <property type="component" value="Chromosome A2"/>
</dbReference>
<dbReference type="PANTHER" id="PTHR14296">
    <property type="entry name" value="REMODELING AND SPACING FACTOR 1"/>
    <property type="match status" value="1"/>
</dbReference>
<dbReference type="RefSeq" id="XP_008183783.1">
    <property type="nucleotide sequence ID" value="XM_008185561.2"/>
</dbReference>
<feature type="region of interest" description="Disordered" evidence="5">
    <location>
        <begin position="748"/>
        <end position="886"/>
    </location>
</feature>
<feature type="region of interest" description="Disordered" evidence="5">
    <location>
        <begin position="985"/>
        <end position="1018"/>
    </location>
</feature>
<evidence type="ECO:0000313" key="7">
    <source>
        <dbReference type="EnsemblMetazoa" id="XP_008183783.1"/>
    </source>
</evidence>
<feature type="compositionally biased region" description="Basic and acidic residues" evidence="5">
    <location>
        <begin position="1052"/>
        <end position="1067"/>
    </location>
</feature>
<proteinExistence type="predicted"/>
<dbReference type="Pfam" id="PF00628">
    <property type="entry name" value="PHD"/>
    <property type="match status" value="1"/>
</dbReference>
<protein>
    <recommendedName>
        <fullName evidence="6">PHD-type domain-containing protein</fullName>
    </recommendedName>
</protein>
<dbReference type="AlphaFoldDB" id="A0A8R2F9G3"/>
<feature type="domain" description="PHD-type" evidence="6">
    <location>
        <begin position="890"/>
        <end position="940"/>
    </location>
</feature>
<dbReference type="InterPro" id="IPR019787">
    <property type="entry name" value="Znf_PHD-finger"/>
</dbReference>
<reference evidence="7" key="2">
    <citation type="submission" date="2022-06" db="UniProtKB">
        <authorList>
            <consortium name="EnsemblMetazoa"/>
        </authorList>
    </citation>
    <scope>IDENTIFICATION</scope>
</reference>
<evidence type="ECO:0000256" key="1">
    <source>
        <dbReference type="ARBA" id="ARBA00022723"/>
    </source>
</evidence>
<feature type="compositionally biased region" description="Basic and acidic residues" evidence="5">
    <location>
        <begin position="985"/>
        <end position="1000"/>
    </location>
</feature>
<dbReference type="GO" id="GO:0008270">
    <property type="term" value="F:zinc ion binding"/>
    <property type="evidence" value="ECO:0007669"/>
    <property type="project" value="UniProtKB-KW"/>
</dbReference>
<feature type="region of interest" description="Disordered" evidence="5">
    <location>
        <begin position="652"/>
        <end position="707"/>
    </location>
</feature>
<keyword evidence="2 4" id="KW-0863">Zinc-finger</keyword>
<evidence type="ECO:0000256" key="2">
    <source>
        <dbReference type="ARBA" id="ARBA00022771"/>
    </source>
</evidence>
<feature type="compositionally biased region" description="Acidic residues" evidence="5">
    <location>
        <begin position="833"/>
        <end position="842"/>
    </location>
</feature>
<keyword evidence="1" id="KW-0479">Metal-binding</keyword>
<reference evidence="8" key="1">
    <citation type="submission" date="2010-06" db="EMBL/GenBank/DDBJ databases">
        <authorList>
            <person name="Jiang H."/>
            <person name="Abraham K."/>
            <person name="Ali S."/>
            <person name="Alsbrooks S.L."/>
            <person name="Anim B.N."/>
            <person name="Anosike U.S."/>
            <person name="Attaway T."/>
            <person name="Bandaranaike D.P."/>
            <person name="Battles P.K."/>
            <person name="Bell S.N."/>
            <person name="Bell A.V."/>
            <person name="Beltran B."/>
            <person name="Bickham C."/>
            <person name="Bustamante Y."/>
            <person name="Caleb T."/>
            <person name="Canada A."/>
            <person name="Cardenas V."/>
            <person name="Carter K."/>
            <person name="Chacko J."/>
            <person name="Chandrabose M.N."/>
            <person name="Chavez D."/>
            <person name="Chavez A."/>
            <person name="Chen L."/>
            <person name="Chu H.-S."/>
            <person name="Claassen K.J."/>
            <person name="Cockrell R."/>
            <person name="Collins M."/>
            <person name="Cooper J.A."/>
            <person name="Cree A."/>
            <person name="Curry S.M."/>
            <person name="Da Y."/>
            <person name="Dao M.D."/>
            <person name="Das B."/>
            <person name="Davila M.-L."/>
            <person name="Davy-Carroll L."/>
            <person name="Denson S."/>
            <person name="Dinh H."/>
            <person name="Ebong V.E."/>
            <person name="Edwards J.R."/>
            <person name="Egan A."/>
            <person name="El-Daye J."/>
            <person name="Escobedo L."/>
            <person name="Fernandez S."/>
            <person name="Fernando P.R."/>
            <person name="Flagg N."/>
            <person name="Forbes L.D."/>
            <person name="Fowler R.G."/>
            <person name="Fu Q."/>
            <person name="Gabisi R.A."/>
            <person name="Ganer J."/>
            <person name="Garbino Pronczuk A."/>
            <person name="Garcia R.M."/>
            <person name="Garner T."/>
            <person name="Garrett T.E."/>
            <person name="Gonzalez D.A."/>
            <person name="Hamid H."/>
            <person name="Hawkins E.S."/>
            <person name="Hirani K."/>
            <person name="Hogues M.E."/>
            <person name="Hollins B."/>
            <person name="Hsiao C.-H."/>
            <person name="Jabil R."/>
            <person name="James M.L."/>
            <person name="Jhangiani S.N."/>
            <person name="Johnson B."/>
            <person name="Johnson Q."/>
            <person name="Joshi V."/>
            <person name="Kalu J.B."/>
            <person name="Kam C."/>
            <person name="Kashfia A."/>
            <person name="Keebler J."/>
            <person name="Kisamo H."/>
            <person name="Kovar C.L."/>
            <person name="Lago L.A."/>
            <person name="Lai C.-Y."/>
            <person name="Laidlaw J."/>
            <person name="Lara F."/>
            <person name="Le T.-K."/>
            <person name="Lee S.L."/>
            <person name="Legall F.H."/>
            <person name="Lemon S.J."/>
            <person name="Lewis L.R."/>
            <person name="Li B."/>
            <person name="Liu Y."/>
            <person name="Liu Y.-S."/>
            <person name="Lopez J."/>
            <person name="Lozado R.J."/>
            <person name="Lu J."/>
            <person name="Madu R.C."/>
            <person name="Maheshwari M."/>
            <person name="Maheshwari R."/>
            <person name="Malloy K."/>
            <person name="Martinez E."/>
            <person name="Mathew T."/>
            <person name="Mercado I.C."/>
            <person name="Mercado C."/>
            <person name="Meyer B."/>
            <person name="Montgomery K."/>
            <person name="Morgan M.B."/>
            <person name="Munidasa M."/>
            <person name="Nazareth L.V."/>
            <person name="Nelson J."/>
            <person name="Ng B.M."/>
            <person name="Nguyen N.B."/>
            <person name="Nguyen P.Q."/>
            <person name="Nguyen T."/>
            <person name="Obregon M."/>
            <person name="Okwuonu G.O."/>
            <person name="Onwere C.G."/>
            <person name="Orozco G."/>
            <person name="Parra A."/>
            <person name="Patel S."/>
            <person name="Patil S."/>
            <person name="Perez A."/>
            <person name="Perez Y."/>
            <person name="Pham C."/>
            <person name="Primus E.L."/>
            <person name="Pu L.-L."/>
            <person name="Puazo M."/>
            <person name="Qin X."/>
            <person name="Quiroz J.B."/>
            <person name="Reese J."/>
            <person name="Richards S."/>
            <person name="Rives C.M."/>
            <person name="Robberts R."/>
            <person name="Ruiz S.J."/>
            <person name="Ruiz M.J."/>
            <person name="Santibanez J."/>
            <person name="Schneider B.W."/>
            <person name="Sisson I."/>
            <person name="Smith M."/>
            <person name="Sodergren E."/>
            <person name="Song X.-Z."/>
            <person name="Song B.B."/>
            <person name="Summersgill H."/>
            <person name="Thelus R."/>
            <person name="Thornton R.D."/>
            <person name="Trejos Z.Y."/>
            <person name="Usmani K."/>
            <person name="Vattathil S."/>
            <person name="Villasana D."/>
            <person name="Walker D.L."/>
            <person name="Wang S."/>
            <person name="Wang K."/>
            <person name="White C.S."/>
            <person name="Williams A.C."/>
            <person name="Williamson J."/>
            <person name="Wilson K."/>
            <person name="Woghiren I.O."/>
            <person name="Woodworth J.R."/>
            <person name="Worley K.C."/>
            <person name="Wright R.A."/>
            <person name="Wu W."/>
            <person name="Young L."/>
            <person name="Zhang L."/>
            <person name="Zhang J."/>
            <person name="Zhu Y."/>
            <person name="Muzny D.M."/>
            <person name="Weinstock G."/>
            <person name="Gibbs R.A."/>
        </authorList>
    </citation>
    <scope>NUCLEOTIDE SEQUENCE [LARGE SCALE GENOMIC DNA]</scope>
    <source>
        <strain evidence="8">LSR1</strain>
    </source>
</reference>
<organism evidence="7 8">
    <name type="scientific">Acyrthosiphon pisum</name>
    <name type="common">Pea aphid</name>
    <dbReference type="NCBI Taxonomy" id="7029"/>
    <lineage>
        <taxon>Eukaryota</taxon>
        <taxon>Metazoa</taxon>
        <taxon>Ecdysozoa</taxon>
        <taxon>Arthropoda</taxon>
        <taxon>Hexapoda</taxon>
        <taxon>Insecta</taxon>
        <taxon>Pterygota</taxon>
        <taxon>Neoptera</taxon>
        <taxon>Paraneoptera</taxon>
        <taxon>Hemiptera</taxon>
        <taxon>Sternorrhyncha</taxon>
        <taxon>Aphidomorpha</taxon>
        <taxon>Aphidoidea</taxon>
        <taxon>Aphididae</taxon>
        <taxon>Macrosiphini</taxon>
        <taxon>Acyrthosiphon</taxon>
    </lineage>
</organism>
<keyword evidence="8" id="KW-1185">Reference proteome</keyword>
<evidence type="ECO:0000313" key="8">
    <source>
        <dbReference type="Proteomes" id="UP000007819"/>
    </source>
</evidence>
<dbReference type="GO" id="GO:0031213">
    <property type="term" value="C:RSF complex"/>
    <property type="evidence" value="ECO:0007669"/>
    <property type="project" value="InterPro"/>
</dbReference>
<accession>A0A8R2F9G3</accession>
<evidence type="ECO:0000256" key="5">
    <source>
        <dbReference type="SAM" id="MobiDB-lite"/>
    </source>
</evidence>
<feature type="compositionally biased region" description="Basic and acidic residues" evidence="5">
    <location>
        <begin position="688"/>
        <end position="699"/>
    </location>
</feature>
<sequence length="1118" mass="127891">MTKIVACDKDNQPQISYKTNKYDTDHKVECKKIKVDQINDQPTDLTNSDIHMGIKIKEQENLIVKLEENTKCNIDQQLKENIKEGTDQQLENDQESKPKVGEPIKIDKHTLDYKIQSNEQLTGKINRSDDGKMVDNSGEKIISNESFANTVGQYTDINEQPSIDVVEQNTCILDTSLSNVVDQSIITDNKILANDCTTIDIEKPVDDLVEENEPEQLSEHTEHVQNTDDLKTNAACSNNDNSIINAIASSSKAYDQILTDNVDQCSTTIKQVVGNQNNNTSKKTSHNISNIIDTDVTIMTDDSVKTNKQLINSGDIEIKQLKNFQITNEKNLSQEKKPSVSNIDCPKIFSNKHSLNKILQKLDDIKEMSVCTNSKSSNVDLEVDQIGLVKSELEINVEESNLKSKDILKDSTVKKEDKLTENENNISLINSTVLENQKEIVNAINKVTKSDKGYEQSSIAMDQCKKDEIKRGNLNADHAEIKQNKAKKEKHKLFNVVYDTVTDVCNEEKLNLEEFKSVQCNKDNPVQDLSVQESKLETESLMEIGEDSAVEVFHKDKNVINKSTKIYKNLENKEKHINSEKDILNKNLKIKIKDPAEEAILKSSEEQIVTSPVLEDIYENSDETKQETFQKSPKEEFDDSVVVAQTFEEDYNKSEEDEVIDETPKKKGRPGRKKGKRGRAKKIITVKQESKSIEEEKVKRPYKPRQKKVVTISEEVTVFPEPPSDDNVRRSRRIAEIKIKEQFIPTTQYDDIDIPLKSPKKKDKAGKKGSTPSKKFENAEESDDEDEEDPISKKFKKKKRKGKSDSLKKINMINPWNVDSESSSSENNIGLFEDYDHEEEEEIPRPGIEPNISDHEFSPESDINDEDEEYLPEKRARTAHKKDEGEQLKDDMCQKCNKSDQPEWILLCDTCNQGWHASCLRPPLMVIPDGDWYCPPCRHQALLNALKDTLKRYDGESKKRENEELRRKRLAYVGISLQNVISSKTEEVKSEKLPEVHQSSEDDEDESESEEYDSEPLYTLRARRQANVSYRFNDYDDMINEAILEETGADDSTAKKSPEVKTDKNDNDENNDSDDDENDKGRQDSPNCTSVATFEGAKKIKKAHKSRYQFRRWIRRRF</sequence>
<keyword evidence="3" id="KW-0862">Zinc</keyword>
<evidence type="ECO:0000256" key="4">
    <source>
        <dbReference type="PROSITE-ProRule" id="PRU00146"/>
    </source>
</evidence>
<dbReference type="InterPro" id="IPR001965">
    <property type="entry name" value="Znf_PHD"/>
</dbReference>
<name>A0A8R2F9G3_ACYPI</name>
<dbReference type="GO" id="GO:0045892">
    <property type="term" value="P:negative regulation of DNA-templated transcription"/>
    <property type="evidence" value="ECO:0007669"/>
    <property type="project" value="TreeGrafter"/>
</dbReference>
<dbReference type="GO" id="GO:0042393">
    <property type="term" value="F:histone binding"/>
    <property type="evidence" value="ECO:0007669"/>
    <property type="project" value="TreeGrafter"/>
</dbReference>
<dbReference type="SMART" id="SM00249">
    <property type="entry name" value="PHD"/>
    <property type="match status" value="1"/>
</dbReference>
<dbReference type="GeneID" id="103309629"/>
<feature type="compositionally biased region" description="Acidic residues" evidence="5">
    <location>
        <begin position="1001"/>
        <end position="1014"/>
    </location>
</feature>
<dbReference type="SUPFAM" id="SSF57903">
    <property type="entry name" value="FYVE/PHD zinc finger"/>
    <property type="match status" value="1"/>
</dbReference>